<geneLocation type="plasmid" evidence="3">
    <name>pc33</name>
</geneLocation>
<accession>A0A7Z2NZ92</accession>
<keyword evidence="2" id="KW-0614">Plasmid</keyword>
<sequence length="1544" mass="170037">MSIDLTTHLDNLRMALIALKPSGHDGFEGLLATIFGAVTGKAFRLAGSGSQHGKDGSTAGTANGIAFEAKLYTGSIDKNEVLSKLTEIIAAQPAHDLWILGATIEIKTQILDPLSKTADKNGINLFILDWSPTAPLPELAVACSLAPNETAAFLAAHVTDQTLVASAVAALAAVAANANFARPAAALRAALSNPGVGLSVAANANREWLTNLFADERAARREFGQPLAPLAQNALPTVERGDLMKRVQDAAFGSPVGSIVVLLGDEGCGKSWIFAQSWLKVDDPPLALVITANDVPVDLASGDERDFLVRQIVRQTGGRADQQAIARWQSVLEGWESGERSFKPNLVVLVDGLNQRPGYAWPQWLDRMAWQLTQVGGRLVTSVRNGFFSNRLRDSLTTPQHVLRINAWTENELKAILVAEKIDASNLRPRVIGLLRNPRVLGIAFDLLREGSIKTFDELSVERLLFEHIRKSARFQKAPEEPLVFTKRLAEHAREILMRVQTNATGSWLDFESADLGAGSKHKLTQDLLAVSGSRFFAPVPDDPYFYRLTDDGLDLALGFAILDTIARARRTGADVDETLGVMLEPIAALDRTAEAVFAALMLSSVDGRSGDATTRALIAAFLGLQNIDERDYHPFEAIVRTCPEAAMSALAEILAASRYTEHAEWLTEALREARRDPASWNVMSAYIGQWLRAYSLDPTICIFRNDAEAVELYDAKVAERTQALRERMDSLSPGEAAFVARAMHRDDQLANGSLAREAFDLLAGMPLAPFAESLVAHALSEAINSGFHAPYNELIHLVRFNPVDWAQTRDYLLKHAALLSEFDVSDTGRWALVHVLRATGTIMDSAHCDKLVEALTRDRPTFANWRLIETYCDTDPCDPNSGLPSTIEDTARKYRALDPTTIRAHLSMSGDDHFLRDAGLGLARFDPETTIAVHRQVLDSVSQTISHRDSHRIFNVREDAPLITADVRERFLALAREKSGPHRGGDESTRNDWLIAQHALLLTFPHMSGDEQLEALVSLPRFGPPLLDLADVLKPASPHALEAALDRCAQANDDDFRLTILMVARYSGSPLTERSANTLRTLAIGEKSAVRALAIGTLADINDRVFLASFAEGRWDANALDPREAHFERWDGARALAKSVSLDLVDAMDALDRVAPEHYHMLALSREGRVGSAIADRVDVALARAVDIDPPPLGPTIEQDSADSRKGFDSPLSSLVEPAENLGIEEFCRRMSDKEDDFDDRQRRGWAAFEAFEDSLTSLSARQILQDTPAATLDACIAQQPNLARAWARTCIGLPDHRIRNLYNFGLRLAETLSHLDPELSAALFEHLRSHCGFLRIVSGPASLGLESLSVWGAADHSAIDSLRRARLDLAITDNEIAQEVLAATVRGKDAFLDHYVREMLDSDRPVDVARGLMVCGFSPSTDARGGMIAAHAELPGPIGEAARRARYAYDRNVWARHWYDRMRDADTPEDFWRFAVLFLKLVDGRYQHWNVPPPRNGSPMESFAPVLWHQIKHRIKSWQNKRVKTLFGEKAPSAEFIQSERR</sequence>
<keyword evidence="3" id="KW-1185">Reference proteome</keyword>
<name>A0A7Z2NZ92_9SPHN</name>
<evidence type="ECO:0008006" key="4">
    <source>
        <dbReference type="Google" id="ProtNLM"/>
    </source>
</evidence>
<dbReference type="Proteomes" id="UP000464468">
    <property type="component" value="Plasmid pC33"/>
</dbReference>
<gene>
    <name evidence="2" type="ORF">GVO57_13965</name>
</gene>
<organism evidence="2 3">
    <name type="scientific">Sphingomonas changnyeongensis</name>
    <dbReference type="NCBI Taxonomy" id="2698679"/>
    <lineage>
        <taxon>Bacteria</taxon>
        <taxon>Pseudomonadati</taxon>
        <taxon>Pseudomonadota</taxon>
        <taxon>Alphaproteobacteria</taxon>
        <taxon>Sphingomonadales</taxon>
        <taxon>Sphingomonadaceae</taxon>
        <taxon>Sphingomonas</taxon>
    </lineage>
</organism>
<protein>
    <recommendedName>
        <fullName evidence="4">NACHT domain-containing protein</fullName>
    </recommendedName>
</protein>
<evidence type="ECO:0000256" key="1">
    <source>
        <dbReference type="SAM" id="MobiDB-lite"/>
    </source>
</evidence>
<dbReference type="RefSeq" id="WP_160594033.1">
    <property type="nucleotide sequence ID" value="NZ_CP047896.1"/>
</dbReference>
<reference evidence="2 3" key="1">
    <citation type="submission" date="2020-01" db="EMBL/GenBank/DDBJ databases">
        <title>Sphingomonas sp. C33 whole genome sequece.</title>
        <authorList>
            <person name="Park C."/>
        </authorList>
    </citation>
    <scope>NUCLEOTIDE SEQUENCE [LARGE SCALE GENOMIC DNA]</scope>
    <source>
        <strain evidence="2 3">C33</strain>
        <plasmid evidence="3">pc33</plasmid>
    </source>
</reference>
<proteinExistence type="predicted"/>
<dbReference type="EMBL" id="CP047896">
    <property type="protein sequence ID" value="QHL91999.1"/>
    <property type="molecule type" value="Genomic_DNA"/>
</dbReference>
<evidence type="ECO:0000313" key="2">
    <source>
        <dbReference type="EMBL" id="QHL91999.1"/>
    </source>
</evidence>
<evidence type="ECO:0000313" key="3">
    <source>
        <dbReference type="Proteomes" id="UP000464468"/>
    </source>
</evidence>
<dbReference type="KEGG" id="schy:GVO57_13965"/>
<feature type="region of interest" description="Disordered" evidence="1">
    <location>
        <begin position="1192"/>
        <end position="1211"/>
    </location>
</feature>